<dbReference type="VEuPathDB" id="GiardiaDB:QR46_0240"/>
<evidence type="ECO:0000313" key="3">
    <source>
        <dbReference type="Proteomes" id="UP000070089"/>
    </source>
</evidence>
<gene>
    <name evidence="2" type="ORF">QR46_0240</name>
</gene>
<name>A0A132P0F0_GIAIN</name>
<dbReference type="OrthoDB" id="10257370at2759"/>
<protein>
    <submittedName>
        <fullName evidence="2">Uncharacterized protein</fullName>
    </submittedName>
</protein>
<feature type="region of interest" description="Disordered" evidence="1">
    <location>
        <begin position="479"/>
        <end position="579"/>
    </location>
</feature>
<feature type="region of interest" description="Disordered" evidence="1">
    <location>
        <begin position="391"/>
        <end position="450"/>
    </location>
</feature>
<comment type="caution">
    <text evidence="2">The sequence shown here is derived from an EMBL/GenBank/DDBJ whole genome shotgun (WGS) entry which is preliminary data.</text>
</comment>
<accession>A0A132P0F0</accession>
<feature type="region of interest" description="Disordered" evidence="1">
    <location>
        <begin position="600"/>
        <end position="639"/>
    </location>
</feature>
<feature type="compositionally biased region" description="Low complexity" evidence="1">
    <location>
        <begin position="547"/>
        <end position="564"/>
    </location>
</feature>
<dbReference type="Proteomes" id="UP000070089">
    <property type="component" value="Unassembled WGS sequence"/>
</dbReference>
<dbReference type="AlphaFoldDB" id="A0A132P0F0"/>
<organism evidence="2 3">
    <name type="scientific">Giardia duodenalis assemblage B</name>
    <dbReference type="NCBI Taxonomy" id="1394984"/>
    <lineage>
        <taxon>Eukaryota</taxon>
        <taxon>Metamonada</taxon>
        <taxon>Diplomonadida</taxon>
        <taxon>Hexamitidae</taxon>
        <taxon>Giardiinae</taxon>
        <taxon>Giardia</taxon>
    </lineage>
</organism>
<evidence type="ECO:0000256" key="1">
    <source>
        <dbReference type="SAM" id="MobiDB-lite"/>
    </source>
</evidence>
<evidence type="ECO:0000313" key="2">
    <source>
        <dbReference type="EMBL" id="KWX15784.1"/>
    </source>
</evidence>
<proteinExistence type="predicted"/>
<feature type="compositionally biased region" description="Low complexity" evidence="1">
    <location>
        <begin position="600"/>
        <end position="611"/>
    </location>
</feature>
<reference evidence="2 3" key="1">
    <citation type="journal article" date="2015" name="Mol. Biochem. Parasitol.">
        <title>Identification of polymorphic genes for use in assemblage B genotyping assays through comparative genomics of multiple assemblage B Giardia duodenalis isolates.</title>
        <authorList>
            <person name="Wielinga C."/>
            <person name="Thompson R.C."/>
            <person name="Monis P."/>
            <person name="Ryan U."/>
        </authorList>
    </citation>
    <scope>NUCLEOTIDE SEQUENCE [LARGE SCALE GENOMIC DNA]</scope>
    <source>
        <strain evidence="2 3">BAH15c1</strain>
    </source>
</reference>
<feature type="compositionally biased region" description="Basic and acidic residues" evidence="1">
    <location>
        <begin position="482"/>
        <end position="491"/>
    </location>
</feature>
<sequence>MFGGMRVALSNAATEHLSAGSCAYGTYPASRKAVPETSLNQGVLFDLGQISTDNIKEQLTKVEGDLMHIATQVLELYNQNKSFLQVLLTNNSQLEIIASSVRSTESLVSHLHNTICKTAPAQPTSRKLSTARSASLPAGSKWYRTSESLSSGINPSLKPDIMVSELLQDLTPKVGDTAPHTVSTSHVGASHSLQPLAVAYSAQRPGSPEQQETAAVLAASAAAQVMAEQRGLEDLDTVFYNKVLTKLLSPQPNIPSGNWDTNMSRRAACIVDVAIDRNERKLSKHPQNVELSPRPPTISNVNSISSSKQGLASTIYPINSHDSRNISPVVLQELLPASQAVQVESPVGPGATLTFKGGYDTSFQRDKSTNVPLEKAEEYVKIPTLSNSAFHTHCHPTSSTTVPNPALSSEHDQYSSKSELGGTHTVDSASADLGLDNQTPINASPPQSPRLLSDDLQTLIAVAEPHAVILQSDQGLISASTERSKEHEAEKPVSIVRQSSTRKRSGSKCTPRPRSASKPKVKSKSQPTSRSNSRRNSITKQATITLASPSPRSSKPSPSKAQAKPHVKPITISAHPDSRYSTMSQTSLFNASSDIHLGSAGPSSMASMSLSTVGTRPGARQFSRSSSLPLNGTGGRLKSDKTRLNMILEKYSEAPGILPAKEEQKCNSSLDPLEYRKVFSGAIPFMHFFLDYSNCDPFSPLPTDDLLTRYASALCEKMLRVPLDTVGKHLILTAEWMVEQFVSEHLFSYIVTQSFVAEHFVHFPKTLSEVALEISADNRRRKEEYDKLMTEYEIERKKGSPRSKRPEKPEEPRKYTVEQFHTAFKRCLRNLWGPELERELIYYFHERYMDMTATEGIILQEVTDVVENPKKSLFPGHNLYNYADLFNKYEKQLSPSTPNDHPPDGKVDQYVAYNLYFYYCLLSIYLLLNDCLPIRFNIYFMNYKTFQGVFRYISPEDLEKPMNMSSNFRLYWPAWKDVRRGTLRLHCKFVEVRRDEKSSKLY</sequence>
<feature type="compositionally biased region" description="Polar residues" evidence="1">
    <location>
        <begin position="391"/>
        <end position="407"/>
    </location>
</feature>
<feature type="compositionally biased region" description="Polar residues" evidence="1">
    <location>
        <begin position="436"/>
        <end position="445"/>
    </location>
</feature>
<dbReference type="EMBL" id="JXTI01000003">
    <property type="protein sequence ID" value="KWX15784.1"/>
    <property type="molecule type" value="Genomic_DNA"/>
</dbReference>